<evidence type="ECO:0000313" key="5">
    <source>
        <dbReference type="Proteomes" id="UP000677180"/>
    </source>
</evidence>
<gene>
    <name evidence="4" type="ORF">J5A53_01170</name>
</gene>
<keyword evidence="1" id="KW-0547">Nucleotide-binding</keyword>
<dbReference type="Gene3D" id="3.40.50.300">
    <property type="entry name" value="P-loop containing nucleotide triphosphate hydrolases"/>
    <property type="match status" value="2"/>
</dbReference>
<dbReference type="PANTHER" id="PTHR43790">
    <property type="entry name" value="CARBOHYDRATE TRANSPORT ATP-BINDING PROTEIN MG119-RELATED"/>
    <property type="match status" value="1"/>
</dbReference>
<evidence type="ECO:0000256" key="1">
    <source>
        <dbReference type="ARBA" id="ARBA00022741"/>
    </source>
</evidence>
<reference evidence="4" key="1">
    <citation type="submission" date="2021-03" db="EMBL/GenBank/DDBJ databases">
        <title>Human Oral Microbial Genomes.</title>
        <authorList>
            <person name="Johnston C.D."/>
            <person name="Chen T."/>
            <person name="Dewhirst F.E."/>
        </authorList>
    </citation>
    <scope>NUCLEOTIDE SEQUENCE</scope>
    <source>
        <strain evidence="4">F0714</strain>
    </source>
</reference>
<dbReference type="InterPro" id="IPR050107">
    <property type="entry name" value="ABC_carbohydrate_import_ATPase"/>
</dbReference>
<dbReference type="PRINTS" id="PR00830">
    <property type="entry name" value="ENDOLAPTASE"/>
</dbReference>
<evidence type="ECO:0000259" key="3">
    <source>
        <dbReference type="PROSITE" id="PS50893"/>
    </source>
</evidence>
<dbReference type="InterPro" id="IPR027417">
    <property type="entry name" value="P-loop_NTPase"/>
</dbReference>
<dbReference type="AlphaFoldDB" id="A0AB37HVN6"/>
<evidence type="ECO:0000256" key="2">
    <source>
        <dbReference type="ARBA" id="ARBA00022840"/>
    </source>
</evidence>
<dbReference type="PROSITE" id="PS50893">
    <property type="entry name" value="ABC_TRANSPORTER_2"/>
    <property type="match status" value="2"/>
</dbReference>
<dbReference type="InterPro" id="IPR003439">
    <property type="entry name" value="ABC_transporter-like_ATP-bd"/>
</dbReference>
<dbReference type="GO" id="GO:0005524">
    <property type="term" value="F:ATP binding"/>
    <property type="evidence" value="ECO:0007669"/>
    <property type="project" value="UniProtKB-KW"/>
</dbReference>
<sequence>MRTNDNYEVFMWDKEPLLAVRGMRKSFGRLEVLTGVDIDLRHGEVLGIVGPNGVGKSTMASIIAGYTSADEGVASLSGGPWDPRQIMLIDPQNELDPRLTVVEAMFRHVEGRPSLTELMTRAKRILSETGIPLSPTHRLGGLSHTERRMAEVVRMLADPREVIVIDELSNALNADELEDLRYALNRTVEEGRGVLYITHQLEEALRLCNRVAVLRDGKIEQIFDSATTTVDQLTEAMFGSVIEITPRRANATADVVMDVVGLECTTEPVSFQLNRGEVLGFTGSRSSGVEEVRDALIGKRPAYMASLTVDGRAARITAPRDLPSLGIAVLTNMLDPESEAHAARNIVMLDGEEDVDDEAIEDTTRILLMLKESEDRMSELLHRPTQSTGQRRWQQMQEIASQNARIMILIQPTDGLDIATRERFVRLLEEITGRGVGVLLFTSDERELHQFSDRVLVMADGGIREEWDTRTITTEATRGA</sequence>
<dbReference type="Proteomes" id="UP000677180">
    <property type="component" value="Chromosome"/>
</dbReference>
<protein>
    <submittedName>
        <fullName evidence="4">Sugar ABC transporter ATP-binding protein</fullName>
    </submittedName>
</protein>
<proteinExistence type="predicted"/>
<evidence type="ECO:0000313" key="4">
    <source>
        <dbReference type="EMBL" id="QUC11350.1"/>
    </source>
</evidence>
<organism evidence="4 5">
    <name type="scientific">Arachnia propionica</name>
    <dbReference type="NCBI Taxonomy" id="1750"/>
    <lineage>
        <taxon>Bacteria</taxon>
        <taxon>Bacillati</taxon>
        <taxon>Actinomycetota</taxon>
        <taxon>Actinomycetes</taxon>
        <taxon>Propionibacteriales</taxon>
        <taxon>Propionibacteriaceae</taxon>
        <taxon>Arachnia</taxon>
    </lineage>
</organism>
<dbReference type="InterPro" id="IPR003593">
    <property type="entry name" value="AAA+_ATPase"/>
</dbReference>
<keyword evidence="2 4" id="KW-0067">ATP-binding</keyword>
<feature type="domain" description="ABC transporter" evidence="3">
    <location>
        <begin position="250"/>
        <end position="480"/>
    </location>
</feature>
<dbReference type="RefSeq" id="WP_014847879.1">
    <property type="nucleotide sequence ID" value="NZ_CAJZDL010000175.1"/>
</dbReference>
<dbReference type="SUPFAM" id="SSF52540">
    <property type="entry name" value="P-loop containing nucleoside triphosphate hydrolases"/>
    <property type="match status" value="2"/>
</dbReference>
<feature type="domain" description="ABC transporter" evidence="3">
    <location>
        <begin position="18"/>
        <end position="241"/>
    </location>
</feature>
<dbReference type="GeneID" id="64408282"/>
<dbReference type="Pfam" id="PF00005">
    <property type="entry name" value="ABC_tran"/>
    <property type="match status" value="1"/>
</dbReference>
<dbReference type="EMBL" id="CP072385">
    <property type="protein sequence ID" value="QUC11350.1"/>
    <property type="molecule type" value="Genomic_DNA"/>
</dbReference>
<dbReference type="PANTHER" id="PTHR43790:SF8">
    <property type="entry name" value="SUGAR ABC TRANSPORTER ATP-BINDING PROTEIN"/>
    <property type="match status" value="1"/>
</dbReference>
<accession>A0AB37HVN6</accession>
<dbReference type="GO" id="GO:0016887">
    <property type="term" value="F:ATP hydrolysis activity"/>
    <property type="evidence" value="ECO:0007669"/>
    <property type="project" value="InterPro"/>
</dbReference>
<name>A0AB37HVN6_9ACTN</name>
<dbReference type="SMART" id="SM00382">
    <property type="entry name" value="AAA"/>
    <property type="match status" value="1"/>
</dbReference>